<evidence type="ECO:0000256" key="7">
    <source>
        <dbReference type="ARBA" id="ARBA00023224"/>
    </source>
</evidence>
<sequence>PVLFVPFSIMFTISLLANSLLLYVVASHRSLHSPMCILIAGMACVDLSLPLFFIPNMLLSFLFDWRSISLIGCLLQMHLIHFVGAFQSTLLVWMALDRYFAICTPLGYHDCMTLPRFLEFIIPCLIRNFTLNTLMVGMAGGLVFCGGNVMNHCFCEHMALVKLACGNITVNSLLGLLTLFLVANFIFITISYIVIFVSVLHSGKSGTKALRTCVTHIVVMVVSLMVALIAYLSYRIRNSLPAAIQVFFSTMYLLFPSCFSPIIYGIPTTEIRQHILNMLTCCRRFHALTYS</sequence>
<dbReference type="OMA" id="HNHMILS"/>
<feature type="transmembrane region" description="Helical" evidence="8">
    <location>
        <begin position="6"/>
        <end position="25"/>
    </location>
</feature>
<dbReference type="InterPro" id="IPR017452">
    <property type="entry name" value="GPCR_Rhodpsn_7TM"/>
</dbReference>
<keyword evidence="7" id="KW-0807">Transducer</keyword>
<proteinExistence type="predicted"/>
<reference evidence="10" key="3">
    <citation type="submission" date="2025-09" db="UniProtKB">
        <authorList>
            <consortium name="Ensembl"/>
        </authorList>
    </citation>
    <scope>IDENTIFICATION</scope>
</reference>
<dbReference type="InterPro" id="IPR000725">
    <property type="entry name" value="Olfact_rcpt"/>
</dbReference>
<evidence type="ECO:0000256" key="1">
    <source>
        <dbReference type="ARBA" id="ARBA00004141"/>
    </source>
</evidence>
<dbReference type="PRINTS" id="PR00237">
    <property type="entry name" value="GPCRRHODOPSN"/>
</dbReference>
<dbReference type="InterPro" id="IPR050402">
    <property type="entry name" value="OR51/52/56-like"/>
</dbReference>
<evidence type="ECO:0000256" key="3">
    <source>
        <dbReference type="ARBA" id="ARBA00022692"/>
    </source>
</evidence>
<evidence type="ECO:0000256" key="4">
    <source>
        <dbReference type="ARBA" id="ARBA00022725"/>
    </source>
</evidence>
<feature type="domain" description="G-protein coupled receptors family 1 profile" evidence="9">
    <location>
        <begin position="17"/>
        <end position="264"/>
    </location>
</feature>
<feature type="transmembrane region" description="Helical" evidence="8">
    <location>
        <begin position="37"/>
        <end position="63"/>
    </location>
</feature>
<protein>
    <recommendedName>
        <fullName evidence="9">G-protein coupled receptors family 1 profile domain-containing protein</fullName>
    </recommendedName>
</protein>
<keyword evidence="11" id="KW-1185">Reference proteome</keyword>
<dbReference type="PANTHER" id="PTHR26450:SF391">
    <property type="entry name" value="ODORANT RECEPTOR-RELATED"/>
    <property type="match status" value="1"/>
</dbReference>
<name>A0A3Q1CWM9_AMPOC</name>
<dbReference type="SMART" id="SM01381">
    <property type="entry name" value="7TM_GPCR_Srsx"/>
    <property type="match status" value="1"/>
</dbReference>
<dbReference type="GO" id="GO:0005886">
    <property type="term" value="C:plasma membrane"/>
    <property type="evidence" value="ECO:0007669"/>
    <property type="project" value="TreeGrafter"/>
</dbReference>
<reference evidence="10 11" key="1">
    <citation type="submission" date="2022-01" db="EMBL/GenBank/DDBJ databases">
        <title>A chromosome-scale genome assembly of the false clownfish, Amphiprion ocellaris.</title>
        <authorList>
            <person name="Ryu T."/>
        </authorList>
    </citation>
    <scope>NUCLEOTIDE SEQUENCE [LARGE SCALE GENOMIC DNA]</scope>
</reference>
<dbReference type="Pfam" id="PF13853">
    <property type="entry name" value="7tm_4"/>
    <property type="match status" value="1"/>
</dbReference>
<evidence type="ECO:0000313" key="10">
    <source>
        <dbReference type="Ensembl" id="ENSAOCP00000029964.2"/>
    </source>
</evidence>
<dbReference type="InterPro" id="IPR000276">
    <property type="entry name" value="GPCR_Rhodpsn"/>
</dbReference>
<feature type="transmembrane region" description="Helical" evidence="8">
    <location>
        <begin position="75"/>
        <end position="96"/>
    </location>
</feature>
<dbReference type="PROSITE" id="PS50262">
    <property type="entry name" value="G_PROTEIN_RECEP_F1_2"/>
    <property type="match status" value="1"/>
</dbReference>
<dbReference type="Proteomes" id="UP001501940">
    <property type="component" value="Chromosome 7"/>
</dbReference>
<evidence type="ECO:0000256" key="8">
    <source>
        <dbReference type="SAM" id="Phobius"/>
    </source>
</evidence>
<organism evidence="10 11">
    <name type="scientific">Amphiprion ocellaris</name>
    <name type="common">Clown anemonefish</name>
    <dbReference type="NCBI Taxonomy" id="80972"/>
    <lineage>
        <taxon>Eukaryota</taxon>
        <taxon>Metazoa</taxon>
        <taxon>Chordata</taxon>
        <taxon>Craniata</taxon>
        <taxon>Vertebrata</taxon>
        <taxon>Euteleostomi</taxon>
        <taxon>Actinopterygii</taxon>
        <taxon>Neopterygii</taxon>
        <taxon>Teleostei</taxon>
        <taxon>Neoteleostei</taxon>
        <taxon>Acanthomorphata</taxon>
        <taxon>Ovalentaria</taxon>
        <taxon>Pomacentridae</taxon>
        <taxon>Amphiprion</taxon>
    </lineage>
</organism>
<dbReference type="GO" id="GO:0004930">
    <property type="term" value="F:G protein-coupled receptor activity"/>
    <property type="evidence" value="ECO:0007669"/>
    <property type="project" value="InterPro"/>
</dbReference>
<reference evidence="10" key="2">
    <citation type="submission" date="2025-08" db="UniProtKB">
        <authorList>
            <consortium name="Ensembl"/>
        </authorList>
    </citation>
    <scope>IDENTIFICATION</scope>
</reference>
<keyword evidence="2" id="KW-0716">Sensory transduction</keyword>
<dbReference type="SUPFAM" id="SSF81321">
    <property type="entry name" value="Family A G protein-coupled receptor-like"/>
    <property type="match status" value="1"/>
</dbReference>
<keyword evidence="6 8" id="KW-0472">Membrane</keyword>
<comment type="subcellular location">
    <subcellularLocation>
        <location evidence="1">Membrane</location>
        <topology evidence="1">Multi-pass membrane protein</topology>
    </subcellularLocation>
</comment>
<dbReference type="PANTHER" id="PTHR26450">
    <property type="entry name" value="OLFACTORY RECEPTOR 56B1-RELATED"/>
    <property type="match status" value="1"/>
</dbReference>
<dbReference type="PRINTS" id="PR00245">
    <property type="entry name" value="OLFACTORYR"/>
</dbReference>
<dbReference type="AlphaFoldDB" id="A0A3Q1CWM9"/>
<evidence type="ECO:0000313" key="11">
    <source>
        <dbReference type="Proteomes" id="UP001501940"/>
    </source>
</evidence>
<keyword evidence="4" id="KW-0552">Olfaction</keyword>
<evidence type="ECO:0000259" key="9">
    <source>
        <dbReference type="PROSITE" id="PS50262"/>
    </source>
</evidence>
<evidence type="ECO:0000256" key="6">
    <source>
        <dbReference type="ARBA" id="ARBA00023136"/>
    </source>
</evidence>
<dbReference type="GeneTree" id="ENSGT01150000286905"/>
<dbReference type="Ensembl" id="ENSAOCT00000024545.2">
    <property type="protein sequence ID" value="ENSAOCP00000029964.2"/>
    <property type="gene ID" value="ENSAOCG00000020632.2"/>
</dbReference>
<dbReference type="Gene3D" id="1.20.1070.10">
    <property type="entry name" value="Rhodopsin 7-helix transmembrane proteins"/>
    <property type="match status" value="1"/>
</dbReference>
<feature type="transmembrane region" description="Helical" evidence="8">
    <location>
        <begin position="176"/>
        <end position="201"/>
    </location>
</feature>
<feature type="transmembrane region" description="Helical" evidence="8">
    <location>
        <begin position="117"/>
        <end position="144"/>
    </location>
</feature>
<feature type="transmembrane region" description="Helical" evidence="8">
    <location>
        <begin position="246"/>
        <end position="266"/>
    </location>
</feature>
<keyword evidence="3 8" id="KW-0812">Transmembrane</keyword>
<evidence type="ECO:0000256" key="5">
    <source>
        <dbReference type="ARBA" id="ARBA00022989"/>
    </source>
</evidence>
<keyword evidence="5 8" id="KW-1133">Transmembrane helix</keyword>
<feature type="transmembrane region" description="Helical" evidence="8">
    <location>
        <begin position="213"/>
        <end position="234"/>
    </location>
</feature>
<accession>A0A3Q1CWM9</accession>
<evidence type="ECO:0000256" key="2">
    <source>
        <dbReference type="ARBA" id="ARBA00022606"/>
    </source>
</evidence>
<dbReference type="GO" id="GO:0004984">
    <property type="term" value="F:olfactory receptor activity"/>
    <property type="evidence" value="ECO:0007669"/>
    <property type="project" value="InterPro"/>
</dbReference>